<dbReference type="Gene3D" id="1.10.630.10">
    <property type="entry name" value="Cytochrome P450"/>
    <property type="match status" value="1"/>
</dbReference>
<evidence type="ECO:0000256" key="8">
    <source>
        <dbReference type="ARBA" id="ARBA00023033"/>
    </source>
</evidence>
<evidence type="ECO:0000256" key="10">
    <source>
        <dbReference type="PIRSR" id="PIRSR602401-1"/>
    </source>
</evidence>
<evidence type="ECO:0000256" key="11">
    <source>
        <dbReference type="RuleBase" id="RU000461"/>
    </source>
</evidence>
<dbReference type="GO" id="GO:0005737">
    <property type="term" value="C:cytoplasm"/>
    <property type="evidence" value="ECO:0000318"/>
    <property type="project" value="GO_Central"/>
</dbReference>
<dbReference type="FunFam" id="1.10.630.10:FF:000004">
    <property type="entry name" value="cytochrome P450 2D15 isoform X1"/>
    <property type="match status" value="1"/>
</dbReference>
<dbReference type="GO" id="GO:0006805">
    <property type="term" value="P:xenobiotic metabolic process"/>
    <property type="evidence" value="ECO:0000318"/>
    <property type="project" value="GO_Central"/>
</dbReference>
<evidence type="ECO:0000256" key="7">
    <source>
        <dbReference type="ARBA" id="ARBA00023004"/>
    </source>
</evidence>
<dbReference type="GO" id="GO:0006082">
    <property type="term" value="P:organic acid metabolic process"/>
    <property type="evidence" value="ECO:0000318"/>
    <property type="project" value="GO_Central"/>
</dbReference>
<evidence type="ECO:0000256" key="9">
    <source>
        <dbReference type="ARBA" id="ARBA00023136"/>
    </source>
</evidence>
<dbReference type="PANTHER" id="PTHR24300:SF134">
    <property type="entry name" value="CYTOCHROME P450, FAMILY 2, SUBFAMILY AB, POLYPEPTIDE 2-RELATED"/>
    <property type="match status" value="1"/>
</dbReference>
<keyword evidence="6 11" id="KW-0560">Oxidoreductase</keyword>
<dbReference type="GO" id="GO:0005506">
    <property type="term" value="F:iron ion binding"/>
    <property type="evidence" value="ECO:0007669"/>
    <property type="project" value="InterPro"/>
</dbReference>
<evidence type="ECO:0000313" key="13">
    <source>
        <dbReference type="Proteomes" id="UP000001646"/>
    </source>
</evidence>
<keyword evidence="5 10" id="KW-0479">Metal-binding</keyword>
<keyword evidence="13" id="KW-1185">Reference proteome</keyword>
<evidence type="ECO:0000256" key="4">
    <source>
        <dbReference type="ARBA" id="ARBA00022617"/>
    </source>
</evidence>
<comment type="similarity">
    <text evidence="3 11">Belongs to the cytochrome P450 family.</text>
</comment>
<evidence type="ECO:0000256" key="3">
    <source>
        <dbReference type="ARBA" id="ARBA00010617"/>
    </source>
</evidence>
<dbReference type="PRINTS" id="PR00385">
    <property type="entry name" value="P450"/>
</dbReference>
<evidence type="ECO:0000256" key="6">
    <source>
        <dbReference type="ARBA" id="ARBA00023002"/>
    </source>
</evidence>
<evidence type="ECO:0000313" key="12">
    <source>
        <dbReference type="Ensembl" id="ENSACAP00000024716.1"/>
    </source>
</evidence>
<comment type="subcellular location">
    <subcellularLocation>
        <location evidence="2">Membrane</location>
    </subcellularLocation>
</comment>
<evidence type="ECO:0000256" key="5">
    <source>
        <dbReference type="ARBA" id="ARBA00022723"/>
    </source>
</evidence>
<evidence type="ECO:0000256" key="2">
    <source>
        <dbReference type="ARBA" id="ARBA00004370"/>
    </source>
</evidence>
<reference evidence="12" key="2">
    <citation type="submission" date="2025-08" db="UniProtKB">
        <authorList>
            <consortium name="Ensembl"/>
        </authorList>
    </citation>
    <scope>IDENTIFICATION</scope>
</reference>
<dbReference type="AlphaFoldDB" id="A0A803SP26"/>
<dbReference type="GO" id="GO:0016020">
    <property type="term" value="C:membrane"/>
    <property type="evidence" value="ECO:0007669"/>
    <property type="project" value="UniProtKB-SubCell"/>
</dbReference>
<keyword evidence="4 10" id="KW-0349">Heme</keyword>
<keyword evidence="9" id="KW-0472">Membrane</keyword>
<dbReference type="PANTHER" id="PTHR24300">
    <property type="entry name" value="CYTOCHROME P450 508A4-RELATED"/>
    <property type="match status" value="1"/>
</dbReference>
<dbReference type="InterPro" id="IPR050182">
    <property type="entry name" value="Cytochrome_P450_fam2"/>
</dbReference>
<organism evidence="12 13">
    <name type="scientific">Anolis carolinensis</name>
    <name type="common">Green anole</name>
    <name type="synonym">American chameleon</name>
    <dbReference type="NCBI Taxonomy" id="28377"/>
    <lineage>
        <taxon>Eukaryota</taxon>
        <taxon>Metazoa</taxon>
        <taxon>Chordata</taxon>
        <taxon>Craniata</taxon>
        <taxon>Vertebrata</taxon>
        <taxon>Euteleostomi</taxon>
        <taxon>Lepidosauria</taxon>
        <taxon>Squamata</taxon>
        <taxon>Bifurcata</taxon>
        <taxon>Unidentata</taxon>
        <taxon>Episquamata</taxon>
        <taxon>Toxicofera</taxon>
        <taxon>Iguania</taxon>
        <taxon>Dactyloidae</taxon>
        <taxon>Anolis</taxon>
    </lineage>
</organism>
<reference evidence="12" key="1">
    <citation type="submission" date="2009-12" db="EMBL/GenBank/DDBJ databases">
        <title>The Genome Sequence of Anolis carolinensis (Green Anole Lizard).</title>
        <authorList>
            <consortium name="The Genome Sequencing Platform"/>
            <person name="Di Palma F."/>
            <person name="Alfoldi J."/>
            <person name="Heiman D."/>
            <person name="Young S."/>
            <person name="Grabherr M."/>
            <person name="Johnson J."/>
            <person name="Lander E.S."/>
            <person name="Lindblad-Toh K."/>
        </authorList>
    </citation>
    <scope>NUCLEOTIDE SEQUENCE [LARGE SCALE GENOMIC DNA]</scope>
    <source>
        <strain evidence="12">JBL SC #1</strain>
    </source>
</reference>
<dbReference type="GO" id="GO:0016712">
    <property type="term" value="F:oxidoreductase activity, acting on paired donors, with incorporation or reduction of molecular oxygen, reduced flavin or flavoprotein as one donor, and incorporation of one atom of oxygen"/>
    <property type="evidence" value="ECO:0000318"/>
    <property type="project" value="GO_Central"/>
</dbReference>
<feature type="binding site" description="axial binding residue" evidence="10">
    <location>
        <position position="439"/>
    </location>
    <ligand>
        <name>heme</name>
        <dbReference type="ChEBI" id="CHEBI:30413"/>
    </ligand>
    <ligandPart>
        <name>Fe</name>
        <dbReference type="ChEBI" id="CHEBI:18248"/>
    </ligandPart>
</feature>
<evidence type="ECO:0008006" key="14">
    <source>
        <dbReference type="Google" id="ProtNLM"/>
    </source>
</evidence>
<dbReference type="Proteomes" id="UP000001646">
    <property type="component" value="Unplaced"/>
</dbReference>
<dbReference type="InterPro" id="IPR036396">
    <property type="entry name" value="Cyt_P450_sf"/>
</dbReference>
<accession>A0A803SP26</accession>
<dbReference type="GeneTree" id="ENSGT00940000163166"/>
<dbReference type="InterPro" id="IPR017972">
    <property type="entry name" value="Cyt_P450_CS"/>
</dbReference>
<dbReference type="InterPro" id="IPR001128">
    <property type="entry name" value="Cyt_P450"/>
</dbReference>
<dbReference type="PRINTS" id="PR00463">
    <property type="entry name" value="EP450I"/>
</dbReference>
<evidence type="ECO:0000256" key="1">
    <source>
        <dbReference type="ARBA" id="ARBA00001971"/>
    </source>
</evidence>
<dbReference type="Pfam" id="PF00067">
    <property type="entry name" value="p450"/>
    <property type="match status" value="1"/>
</dbReference>
<sequence length="495" mass="56556">MVESWDFWVTVFLGLLIVHYLKQLWTSRNYPPGPFQLPLIGGILRIGTGLSHNILIKLAEEYGKIYTLWLGHQPIVVVSGFEAVKEVLVDHSDDFTGRPVSAFVKIGLEKSVVPGILFSSGDIWKQHRRFGLVTLRKMGVGKKLMESQIEMEAKHLVESFACTKGQPCDPMLPITNAVSNVICALAYGYRFSPEDEVFKEKLKSVDYITKNATSVSSVLYETFPWLMQHLPGSHQKLLEILKKEISFAMMEIEKHREHQDKYEPQDIIDFYLLQMEKSKNDPTSTYSDDNLAQFINDLLIAGTETSATSLQWALLLMVSYPDIQDKVYKEIEEVLASSESFSYQDHKKLPYTNAVIHEVLRARYILLFGLPRECVKDVTIRGFHIPKGTFIISDLRSVLLDPEHWETPEKFNPHHFLDKDGHFIAGDEFLPFGAGARLCLGDQLAKMEMFLFFTHLLRIFKFQLPEGVKALNTEPIFGFTLHPHPYKICAVPRST</sequence>
<name>A0A803SP26_ANOCA</name>
<dbReference type="InterPro" id="IPR002401">
    <property type="entry name" value="Cyt_P450_E_grp-I"/>
</dbReference>
<proteinExistence type="inferred from homology"/>
<dbReference type="PROSITE" id="PS00086">
    <property type="entry name" value="CYTOCHROME_P450"/>
    <property type="match status" value="1"/>
</dbReference>
<dbReference type="InParanoid" id="A0A803SP26"/>
<comment type="cofactor">
    <cofactor evidence="1 10">
        <name>heme</name>
        <dbReference type="ChEBI" id="CHEBI:30413"/>
    </cofactor>
</comment>
<reference evidence="12" key="3">
    <citation type="submission" date="2025-09" db="UniProtKB">
        <authorList>
            <consortium name="Ensembl"/>
        </authorList>
    </citation>
    <scope>IDENTIFICATION</scope>
</reference>
<dbReference type="Ensembl" id="ENSACAT00000039585.1">
    <property type="protein sequence ID" value="ENSACAP00000024716.1"/>
    <property type="gene ID" value="ENSACAG00000042053.1"/>
</dbReference>
<dbReference type="SUPFAM" id="SSF48264">
    <property type="entry name" value="Cytochrome P450"/>
    <property type="match status" value="1"/>
</dbReference>
<protein>
    <recommendedName>
        <fullName evidence="14">Cytochrome P450 family 2 subfamily J member 2</fullName>
    </recommendedName>
</protein>
<dbReference type="GO" id="GO:0020037">
    <property type="term" value="F:heme binding"/>
    <property type="evidence" value="ECO:0000318"/>
    <property type="project" value="GO_Central"/>
</dbReference>
<keyword evidence="7 10" id="KW-0408">Iron</keyword>
<keyword evidence="8 11" id="KW-0503">Monooxygenase</keyword>